<feature type="transmembrane region" description="Helical" evidence="1">
    <location>
        <begin position="20"/>
        <end position="38"/>
    </location>
</feature>
<evidence type="ECO:0000313" key="2">
    <source>
        <dbReference type="EMBL" id="MCW6038844.1"/>
    </source>
</evidence>
<name>A0ABT3LCL4_9CYAN</name>
<keyword evidence="1" id="KW-0472">Membrane</keyword>
<reference evidence="2 3" key="1">
    <citation type="submission" date="2021-08" db="EMBL/GenBank/DDBJ databases">
        <title>Draft genome sequence of Spirulina subsalsa with high tolerance to salinity and hype-accumulation of phycocyanin.</title>
        <authorList>
            <person name="Pei H."/>
            <person name="Jiang L."/>
        </authorList>
    </citation>
    <scope>NUCLEOTIDE SEQUENCE [LARGE SCALE GENOMIC DNA]</scope>
    <source>
        <strain evidence="2 3">FACHB-351</strain>
    </source>
</reference>
<keyword evidence="1" id="KW-0812">Transmembrane</keyword>
<gene>
    <name evidence="2" type="ORF">K4A83_21640</name>
</gene>
<evidence type="ECO:0008006" key="4">
    <source>
        <dbReference type="Google" id="ProtNLM"/>
    </source>
</evidence>
<keyword evidence="3" id="KW-1185">Reference proteome</keyword>
<evidence type="ECO:0000256" key="1">
    <source>
        <dbReference type="SAM" id="Phobius"/>
    </source>
</evidence>
<accession>A0ABT3LCL4</accession>
<sequence length="451" mass="51282">MNPRLTQLHKVQLAEEENRGYIQTSTLILLAFASAYFSRVLDSIGFPSFINFAHFATIPLACWIALTKSRSKDREQTAISWMLFAGLFIFLWIMFASALLNDAGIINVIVNFLLFGEPFVLALTMACVPMNPKRVSWFRMWVIRFGFCNLIWATAQYILFVQFKMHPKYWNPDYIQGIFYESGAGHVVGSSVALTFGLYYWVSEKNAPLWKRLLPLTWGFWQMLVSDSKQVMLFLFMGAALLILTKFTSIVEAIQWLIGGFLAAYGLLFCAQNIPACSAFNTWARPEIYGPDGEATLLKTASIRIISSHMTTPLHHLFGLGPGHTVGRLGGWMIREYEHLLGPLGVTSHPATFETWQAVINSWLGDQSSMFSPLWGWAGIWGDTGWLGLASYLFLGYIVWAHLCKDDFCRFTILSVASCGFIFSQMEEPGYTLFVTMIIMIRWHEHRIQKL</sequence>
<feature type="transmembrane region" description="Helical" evidence="1">
    <location>
        <begin position="231"/>
        <end position="247"/>
    </location>
</feature>
<feature type="transmembrane region" description="Helical" evidence="1">
    <location>
        <begin position="44"/>
        <end position="66"/>
    </location>
</feature>
<comment type="caution">
    <text evidence="2">The sequence shown here is derived from an EMBL/GenBank/DDBJ whole genome shotgun (WGS) entry which is preliminary data.</text>
</comment>
<feature type="transmembrane region" description="Helical" evidence="1">
    <location>
        <begin position="78"/>
        <end position="99"/>
    </location>
</feature>
<protein>
    <recommendedName>
        <fullName evidence="4">O-antigen polymerase</fullName>
    </recommendedName>
</protein>
<keyword evidence="1" id="KW-1133">Transmembrane helix</keyword>
<organism evidence="2 3">
    <name type="scientific">Spirulina subsalsa FACHB-351</name>
    <dbReference type="NCBI Taxonomy" id="234711"/>
    <lineage>
        <taxon>Bacteria</taxon>
        <taxon>Bacillati</taxon>
        <taxon>Cyanobacteriota</taxon>
        <taxon>Cyanophyceae</taxon>
        <taxon>Spirulinales</taxon>
        <taxon>Spirulinaceae</taxon>
        <taxon>Spirulina</taxon>
    </lineage>
</organism>
<dbReference type="EMBL" id="JAIHOM010000190">
    <property type="protein sequence ID" value="MCW6038844.1"/>
    <property type="molecule type" value="Genomic_DNA"/>
</dbReference>
<dbReference type="Proteomes" id="UP001526426">
    <property type="component" value="Unassembled WGS sequence"/>
</dbReference>
<evidence type="ECO:0000313" key="3">
    <source>
        <dbReference type="Proteomes" id="UP001526426"/>
    </source>
</evidence>
<feature type="transmembrane region" description="Helical" evidence="1">
    <location>
        <begin position="105"/>
        <end position="129"/>
    </location>
</feature>
<feature type="transmembrane region" description="Helical" evidence="1">
    <location>
        <begin position="374"/>
        <end position="400"/>
    </location>
</feature>
<proteinExistence type="predicted"/>
<dbReference type="RefSeq" id="WP_265266777.1">
    <property type="nucleotide sequence ID" value="NZ_JAIHOM010000190.1"/>
</dbReference>
<feature type="transmembrane region" description="Helical" evidence="1">
    <location>
        <begin position="141"/>
        <end position="163"/>
    </location>
</feature>
<feature type="transmembrane region" description="Helical" evidence="1">
    <location>
        <begin position="183"/>
        <end position="202"/>
    </location>
</feature>